<evidence type="ECO:0000259" key="2">
    <source>
        <dbReference type="Pfam" id="PF12849"/>
    </source>
</evidence>
<accession>A1ANZ7</accession>
<organism evidence="3 4">
    <name type="scientific">Pelobacter propionicus (strain DSM 2379 / NBRC 103807 / OttBd1)</name>
    <dbReference type="NCBI Taxonomy" id="338966"/>
    <lineage>
        <taxon>Bacteria</taxon>
        <taxon>Pseudomonadati</taxon>
        <taxon>Thermodesulfobacteriota</taxon>
        <taxon>Desulfuromonadia</taxon>
        <taxon>Desulfuromonadales</taxon>
        <taxon>Desulfuromonadaceae</taxon>
        <taxon>Pelobacter</taxon>
    </lineage>
</organism>
<reference evidence="3 4" key="1">
    <citation type="submission" date="2006-10" db="EMBL/GenBank/DDBJ databases">
        <title>Complete sequence of chromosome of Pelobacter propionicus DSM 2379.</title>
        <authorList>
            <consortium name="US DOE Joint Genome Institute"/>
            <person name="Copeland A."/>
            <person name="Lucas S."/>
            <person name="Lapidus A."/>
            <person name="Barry K."/>
            <person name="Detter J.C."/>
            <person name="Glavina del Rio T."/>
            <person name="Hammon N."/>
            <person name="Israni S."/>
            <person name="Dalin E."/>
            <person name="Tice H."/>
            <person name="Pitluck S."/>
            <person name="Saunders E."/>
            <person name="Brettin T."/>
            <person name="Bruce D."/>
            <person name="Han C."/>
            <person name="Tapia R."/>
            <person name="Schmutz J."/>
            <person name="Larimer F."/>
            <person name="Land M."/>
            <person name="Hauser L."/>
            <person name="Kyrpides N."/>
            <person name="Kim E."/>
            <person name="Lovley D."/>
            <person name="Richardson P."/>
        </authorList>
    </citation>
    <scope>NUCLEOTIDE SEQUENCE [LARGE SCALE GENOMIC DNA]</scope>
    <source>
        <strain evidence="4">DSM 2379 / NBRC 103807 / OttBd1</strain>
    </source>
</reference>
<evidence type="ECO:0000256" key="1">
    <source>
        <dbReference type="SAM" id="SignalP"/>
    </source>
</evidence>
<dbReference type="InterPro" id="IPR024370">
    <property type="entry name" value="PBP_domain"/>
</dbReference>
<dbReference type="InterPro" id="IPR052738">
    <property type="entry name" value="ABC-Tungstate_binding"/>
</dbReference>
<evidence type="ECO:0000313" key="4">
    <source>
        <dbReference type="Proteomes" id="UP000006732"/>
    </source>
</evidence>
<dbReference type="STRING" id="338966.Ppro_1451"/>
<dbReference type="RefSeq" id="WP_011735360.1">
    <property type="nucleotide sequence ID" value="NC_008609.1"/>
</dbReference>
<dbReference type="PANTHER" id="PTHR37945">
    <property type="entry name" value="EXTRACELLULAR TUNGSTATE BINDING PROTEIN"/>
    <property type="match status" value="1"/>
</dbReference>
<dbReference type="EMBL" id="CP000482">
    <property type="protein sequence ID" value="ABK99067.1"/>
    <property type="molecule type" value="Genomic_DNA"/>
</dbReference>
<evidence type="ECO:0000313" key="3">
    <source>
        <dbReference type="EMBL" id="ABK99067.1"/>
    </source>
</evidence>
<dbReference type="Pfam" id="PF12849">
    <property type="entry name" value="PBP_like_2"/>
    <property type="match status" value="1"/>
</dbReference>
<feature type="chain" id="PRO_5002632514" evidence="1">
    <location>
        <begin position="24"/>
        <end position="280"/>
    </location>
</feature>
<keyword evidence="4" id="KW-1185">Reference proteome</keyword>
<dbReference type="OrthoDB" id="186379at2"/>
<feature type="domain" description="PBP" evidence="2">
    <location>
        <begin position="23"/>
        <end position="249"/>
    </location>
</feature>
<gene>
    <name evidence="3" type="ordered locus">Ppro_1451</name>
</gene>
<dbReference type="HOGENOM" id="CLU_061511_0_0_7"/>
<name>A1ANZ7_PELPD</name>
<dbReference type="AlphaFoldDB" id="A1ANZ7"/>
<proteinExistence type="predicted"/>
<dbReference type="PANTHER" id="PTHR37945:SF1">
    <property type="entry name" value="EXTRACELLULAR TUNGSTATE BINDING PROTEIN"/>
    <property type="match status" value="1"/>
</dbReference>
<protein>
    <submittedName>
        <fullName evidence="3">ABC-type tungstate transport system, solute-binding protein</fullName>
    </submittedName>
</protein>
<dbReference type="SUPFAM" id="SSF53850">
    <property type="entry name" value="Periplasmic binding protein-like II"/>
    <property type="match status" value="1"/>
</dbReference>
<dbReference type="eggNOG" id="COG2998">
    <property type="taxonomic scope" value="Bacteria"/>
</dbReference>
<dbReference type="Proteomes" id="UP000006732">
    <property type="component" value="Chromosome"/>
</dbReference>
<dbReference type="Gene3D" id="3.40.190.10">
    <property type="entry name" value="Periplasmic binding protein-like II"/>
    <property type="match status" value="2"/>
</dbReference>
<keyword evidence="1" id="KW-0732">Signal</keyword>
<feature type="signal peptide" evidence="1">
    <location>
        <begin position="1"/>
        <end position="23"/>
    </location>
</feature>
<dbReference type="KEGG" id="ppd:Ppro_1451"/>
<sequence length="280" mass="30147">MLFRLITFTVALALGGLLSTALASPPGLLLATTTSLQDSGLLDVLIPLFEKESGYVVKTVAFGSGQAMKMARKGEVDVLLVHSPEAVNRFMAEGGGSASQPVMHNEFVVVGPASDPARVRGSRNGIEAFRKIAAGKAPFLSRHDDSGTHVREMELWKAAGVSPHDRKWYQRTTGLGMGQTLFVADERKAYTLSDRATYLALKKKLELVILLEGNPGLLNSYQVVQVNAARWPRVNAAGAKAFADFMASQKTQRVIAGFGMERFGQPLFVPDAGEKQGEGN</sequence>